<organism evidence="4 5">
    <name type="scientific">Rhizobium phaseoli</name>
    <dbReference type="NCBI Taxonomy" id="396"/>
    <lineage>
        <taxon>Bacteria</taxon>
        <taxon>Pseudomonadati</taxon>
        <taxon>Pseudomonadota</taxon>
        <taxon>Alphaproteobacteria</taxon>
        <taxon>Hyphomicrobiales</taxon>
        <taxon>Rhizobiaceae</taxon>
        <taxon>Rhizobium/Agrobacterium group</taxon>
        <taxon>Rhizobium</taxon>
    </lineage>
</organism>
<gene>
    <name evidence="4" type="ORF">GR197_30125</name>
</gene>
<reference evidence="4 5" key="1">
    <citation type="submission" date="2019-12" db="EMBL/GenBank/DDBJ databases">
        <title>Rhizobium genotypes associated with high levels of biological nitrogen fixation by grain legumes in a temperate-maritime cropping system.</title>
        <authorList>
            <person name="Maluk M."/>
            <person name="Francesc Ferrando Molina F."/>
            <person name="Lopez Del Egido L."/>
            <person name="Lafos M."/>
            <person name="Langarica-Fuentes A."/>
            <person name="Gebre Yohannes G."/>
            <person name="Young M.W."/>
            <person name="Martin P."/>
            <person name="Gantlett R."/>
            <person name="Kenicer G."/>
            <person name="Hawes C."/>
            <person name="Begg G.S."/>
            <person name="Quilliam R.S."/>
            <person name="Squire G.R."/>
            <person name="Poole P.S."/>
            <person name="Young P.W."/>
            <person name="Iannetta P.M."/>
            <person name="James E.K."/>
        </authorList>
    </citation>
    <scope>NUCLEOTIDE SEQUENCE [LARGE SCALE GENOMIC DNA]</scope>
    <source>
        <strain evidence="4 5">JHI366</strain>
    </source>
</reference>
<feature type="domain" description="Beta-Casp" evidence="3">
    <location>
        <begin position="258"/>
        <end position="379"/>
    </location>
</feature>
<dbReference type="SMART" id="SM01027">
    <property type="entry name" value="Beta-Casp"/>
    <property type="match status" value="1"/>
</dbReference>
<dbReference type="InterPro" id="IPR036866">
    <property type="entry name" value="RibonucZ/Hydroxyglut_hydro"/>
</dbReference>
<dbReference type="RefSeq" id="WP_164016260.1">
    <property type="nucleotide sequence ID" value="NZ_WUFT01000034.1"/>
</dbReference>
<dbReference type="Pfam" id="PF07521">
    <property type="entry name" value="RMMBL"/>
    <property type="match status" value="1"/>
</dbReference>
<dbReference type="InterPro" id="IPR011108">
    <property type="entry name" value="RMMBL"/>
</dbReference>
<protein>
    <submittedName>
        <fullName evidence="4">MBL fold metallo-hydrolase</fullName>
    </submittedName>
</protein>
<dbReference type="Pfam" id="PF00753">
    <property type="entry name" value="Lactamase_B"/>
    <property type="match status" value="1"/>
</dbReference>
<evidence type="ECO:0000313" key="4">
    <source>
        <dbReference type="EMBL" id="NEJ74734.1"/>
    </source>
</evidence>
<dbReference type="InterPro" id="IPR050698">
    <property type="entry name" value="MBL"/>
</dbReference>
<accession>A0A7K3UN69</accession>
<evidence type="ECO:0000256" key="1">
    <source>
        <dbReference type="ARBA" id="ARBA00022801"/>
    </source>
</evidence>
<dbReference type="InterPro" id="IPR001279">
    <property type="entry name" value="Metallo-B-lactamas"/>
</dbReference>
<feature type="domain" description="Metallo-beta-lactamase" evidence="2">
    <location>
        <begin position="16"/>
        <end position="241"/>
    </location>
</feature>
<evidence type="ECO:0000313" key="5">
    <source>
        <dbReference type="Proteomes" id="UP000471753"/>
    </source>
</evidence>
<dbReference type="PANTHER" id="PTHR11203">
    <property type="entry name" value="CLEAVAGE AND POLYADENYLATION SPECIFICITY FACTOR FAMILY MEMBER"/>
    <property type="match status" value="1"/>
</dbReference>
<dbReference type="AlphaFoldDB" id="A0A7K3UN69"/>
<dbReference type="GO" id="GO:0004521">
    <property type="term" value="F:RNA endonuclease activity"/>
    <property type="evidence" value="ECO:0007669"/>
    <property type="project" value="TreeGrafter"/>
</dbReference>
<dbReference type="GO" id="GO:0016787">
    <property type="term" value="F:hydrolase activity"/>
    <property type="evidence" value="ECO:0007669"/>
    <property type="project" value="UniProtKB-KW"/>
</dbReference>
<evidence type="ECO:0000259" key="2">
    <source>
        <dbReference type="SMART" id="SM00849"/>
    </source>
</evidence>
<keyword evidence="1 4" id="KW-0378">Hydrolase</keyword>
<dbReference type="Gene3D" id="3.60.15.10">
    <property type="entry name" value="Ribonuclease Z/Hydroxyacylglutathione hydrolase-like"/>
    <property type="match status" value="1"/>
</dbReference>
<dbReference type="Pfam" id="PF10996">
    <property type="entry name" value="Beta-Casp"/>
    <property type="match status" value="1"/>
</dbReference>
<dbReference type="SMART" id="SM00849">
    <property type="entry name" value="Lactamase_B"/>
    <property type="match status" value="1"/>
</dbReference>
<dbReference type="CDD" id="cd16295">
    <property type="entry name" value="TTHA0252-CPSF-like_MBL-fold"/>
    <property type="match status" value="1"/>
</dbReference>
<proteinExistence type="predicted"/>
<dbReference type="EMBL" id="WUFT01000034">
    <property type="protein sequence ID" value="NEJ74734.1"/>
    <property type="molecule type" value="Genomic_DNA"/>
</dbReference>
<comment type="caution">
    <text evidence="4">The sequence shown here is derived from an EMBL/GenBank/DDBJ whole genome shotgun (WGS) entry which is preliminary data.</text>
</comment>
<sequence length="545" mass="59620">MADPILHFHGAAGSVTGSSFLLETGGTRILIDCGMFQGSKSEKELNYKPFPFVPSRIDAVLLTHAHIDHSGLLPKLAKAGYGGPIFATAATIDLCTIMLQDSGHIQESEVRQLNGRNRRRARATVEPIYTADDARSMLPQFIAVEYGEWRETVGGVRFRYWNAGHLMGSASIEVETPGADGATRILFSGDVGASNKLFENLPLAPSGVDYLICESTYGDREREEYALKDRRDRLREVVASSNSPGGVLLIPSFAVERTQEVLTDLVALMDEGEVPRCPIMIDSPLASRATEAFKKHAADLGHGGKAFLRALNAPNVRFTETAEQSKALDLVRGFHIIIAASGMCEAGRIRHRLKNWLWRPECTVLFVGFQAAGTLGRILQEGTTDVRIQGEEIHVCARMATLDAYSGHADASELDAWVAGREPIRKAIFLVHGEESARQAMSARLPKQVSLKVVCPSLDDAYELSPAGARLIEDTTPARIKPVVSGKPDWNNDYQRFVLDLSDRLKSVADEKGRAVVLRRLRRALDPDDVSAAEGRRDGNVNHGS</sequence>
<dbReference type="Gene3D" id="3.40.50.10890">
    <property type="match status" value="1"/>
</dbReference>
<dbReference type="InterPro" id="IPR022712">
    <property type="entry name" value="Beta_Casp"/>
</dbReference>
<dbReference type="Proteomes" id="UP000471753">
    <property type="component" value="Unassembled WGS sequence"/>
</dbReference>
<dbReference type="SUPFAM" id="SSF56281">
    <property type="entry name" value="Metallo-hydrolase/oxidoreductase"/>
    <property type="match status" value="1"/>
</dbReference>
<evidence type="ECO:0000259" key="3">
    <source>
        <dbReference type="SMART" id="SM01027"/>
    </source>
</evidence>
<dbReference type="PANTHER" id="PTHR11203:SF37">
    <property type="entry name" value="INTEGRATOR COMPLEX SUBUNIT 11"/>
    <property type="match status" value="1"/>
</dbReference>
<name>A0A7K3UN69_9HYPH</name>